<dbReference type="GO" id="GO:0016301">
    <property type="term" value="F:kinase activity"/>
    <property type="evidence" value="ECO:0007669"/>
    <property type="project" value="UniProtKB-KW"/>
</dbReference>
<comment type="caution">
    <text evidence="5">The sequence shown here is derived from an EMBL/GenBank/DDBJ whole genome shotgun (WGS) entry which is preliminary data.</text>
</comment>
<accession>A0A074L2Q1</accession>
<dbReference type="PANTHER" id="PTHR43085">
    <property type="entry name" value="HEXOKINASE FAMILY MEMBER"/>
    <property type="match status" value="1"/>
</dbReference>
<evidence type="ECO:0000256" key="2">
    <source>
        <dbReference type="ARBA" id="ARBA00022679"/>
    </source>
</evidence>
<keyword evidence="3" id="KW-0418">Kinase</keyword>
<keyword evidence="6" id="KW-1185">Reference proteome</keyword>
<dbReference type="RefSeq" id="WP_035069656.1">
    <property type="nucleotide sequence ID" value="NZ_JMIH01000011.1"/>
</dbReference>
<feature type="domain" description="Carbohydrate kinase PfkB" evidence="4">
    <location>
        <begin position="22"/>
        <end position="283"/>
    </location>
</feature>
<evidence type="ECO:0000259" key="4">
    <source>
        <dbReference type="Pfam" id="PF00294"/>
    </source>
</evidence>
<dbReference type="InterPro" id="IPR029056">
    <property type="entry name" value="Ribokinase-like"/>
</dbReference>
<organism evidence="5 6">
    <name type="scientific">Anditalea andensis</name>
    <dbReference type="NCBI Taxonomy" id="1048983"/>
    <lineage>
        <taxon>Bacteria</taxon>
        <taxon>Pseudomonadati</taxon>
        <taxon>Bacteroidota</taxon>
        <taxon>Cytophagia</taxon>
        <taxon>Cytophagales</taxon>
        <taxon>Cytophagaceae</taxon>
        <taxon>Anditalea</taxon>
    </lineage>
</organism>
<dbReference type="PANTHER" id="PTHR43085:SF57">
    <property type="entry name" value="CARBOHYDRATE KINASE PFKB DOMAIN-CONTAINING PROTEIN"/>
    <property type="match status" value="1"/>
</dbReference>
<evidence type="ECO:0000313" key="6">
    <source>
        <dbReference type="Proteomes" id="UP000027821"/>
    </source>
</evidence>
<dbReference type="PROSITE" id="PS00583">
    <property type="entry name" value="PFKB_KINASES_1"/>
    <property type="match status" value="1"/>
</dbReference>
<dbReference type="EMBL" id="JMIH01000011">
    <property type="protein sequence ID" value="KEO75469.1"/>
    <property type="molecule type" value="Genomic_DNA"/>
</dbReference>
<proteinExistence type="inferred from homology"/>
<evidence type="ECO:0000313" key="5">
    <source>
        <dbReference type="EMBL" id="KEO75469.1"/>
    </source>
</evidence>
<dbReference type="InterPro" id="IPR050306">
    <property type="entry name" value="PfkB_Carbo_kinase"/>
</dbReference>
<dbReference type="STRING" id="1048983.EL17_01040"/>
<reference evidence="5 6" key="1">
    <citation type="submission" date="2014-04" db="EMBL/GenBank/DDBJ databases">
        <title>Characterization and application of a salt tolerant electro-active bacterium.</title>
        <authorList>
            <person name="Yang L."/>
            <person name="Wei S."/>
            <person name="Tay Q.X.M."/>
        </authorList>
    </citation>
    <scope>NUCLEOTIDE SEQUENCE [LARGE SCALE GENOMIC DNA]</scope>
    <source>
        <strain evidence="5 6">LY1</strain>
    </source>
</reference>
<dbReference type="OrthoDB" id="9813569at2"/>
<protein>
    <recommendedName>
        <fullName evidence="4">Carbohydrate kinase PfkB domain-containing protein</fullName>
    </recommendedName>
</protein>
<dbReference type="InterPro" id="IPR011611">
    <property type="entry name" value="PfkB_dom"/>
</dbReference>
<evidence type="ECO:0000256" key="3">
    <source>
        <dbReference type="ARBA" id="ARBA00022777"/>
    </source>
</evidence>
<dbReference type="CDD" id="cd01167">
    <property type="entry name" value="bac_FRK"/>
    <property type="match status" value="1"/>
</dbReference>
<dbReference type="InterPro" id="IPR002173">
    <property type="entry name" value="Carboh/pur_kinase_PfkB_CS"/>
</dbReference>
<name>A0A074L2Q1_9BACT</name>
<dbReference type="eggNOG" id="COG0524">
    <property type="taxonomic scope" value="Bacteria"/>
</dbReference>
<keyword evidence="2" id="KW-0808">Transferase</keyword>
<sequence length="305" mass="33323">MSGSKKIVCIGEILWDKFGEGKVAGGAPFNVAKNLKLLGENVELISSVGNDESGEELLSVFKQSGFSDRYVQSNEGLATSEVSVVGNGDFISYKIHEPVAWDDLQLTADNIQLVEEAEALIFGSLLARQDVSKNTLFQFLESASKAQKIFDINLRAPHYSKENIEGLLYYADLVKLNEDELEILIKWFHLSSDPETALKQLEEEFNCPTVCLTRGANGAILRYEGSAYFHKGYRVQVKDAVGSGDAFLAAMVSGLLSEKTPMETLNFACALGALTATKVGANAQFTKDEVQAILNTQIHITSHSK</sequence>
<dbReference type="Pfam" id="PF00294">
    <property type="entry name" value="PfkB"/>
    <property type="match status" value="1"/>
</dbReference>
<evidence type="ECO:0000256" key="1">
    <source>
        <dbReference type="ARBA" id="ARBA00010688"/>
    </source>
</evidence>
<dbReference type="AlphaFoldDB" id="A0A074L2Q1"/>
<dbReference type="Gene3D" id="3.40.1190.20">
    <property type="match status" value="1"/>
</dbReference>
<gene>
    <name evidence="5" type="ORF">EL17_01040</name>
</gene>
<dbReference type="SUPFAM" id="SSF53613">
    <property type="entry name" value="Ribokinase-like"/>
    <property type="match status" value="1"/>
</dbReference>
<dbReference type="Proteomes" id="UP000027821">
    <property type="component" value="Unassembled WGS sequence"/>
</dbReference>
<comment type="similarity">
    <text evidence="1">Belongs to the carbohydrate kinase PfkB family.</text>
</comment>